<keyword evidence="1" id="KW-1133">Transmembrane helix</keyword>
<organism evidence="2">
    <name type="scientific">Cacopsylla melanoneura</name>
    <dbReference type="NCBI Taxonomy" id="428564"/>
    <lineage>
        <taxon>Eukaryota</taxon>
        <taxon>Metazoa</taxon>
        <taxon>Ecdysozoa</taxon>
        <taxon>Arthropoda</taxon>
        <taxon>Hexapoda</taxon>
        <taxon>Insecta</taxon>
        <taxon>Pterygota</taxon>
        <taxon>Neoptera</taxon>
        <taxon>Paraneoptera</taxon>
        <taxon>Hemiptera</taxon>
        <taxon>Sternorrhyncha</taxon>
        <taxon>Psylloidea</taxon>
        <taxon>Psyllidae</taxon>
        <taxon>Psyllinae</taxon>
        <taxon>Cacopsylla</taxon>
    </lineage>
</organism>
<proteinExistence type="predicted"/>
<keyword evidence="1" id="KW-0812">Transmembrane</keyword>
<reference evidence="2" key="1">
    <citation type="submission" date="2021-05" db="EMBL/GenBank/DDBJ databases">
        <authorList>
            <person name="Alioto T."/>
            <person name="Alioto T."/>
            <person name="Gomez Garrido J."/>
        </authorList>
    </citation>
    <scope>NUCLEOTIDE SEQUENCE</scope>
</reference>
<evidence type="ECO:0000256" key="1">
    <source>
        <dbReference type="SAM" id="Phobius"/>
    </source>
</evidence>
<evidence type="ECO:0008006" key="3">
    <source>
        <dbReference type="Google" id="ProtNLM"/>
    </source>
</evidence>
<dbReference type="EMBL" id="HBUF01181292">
    <property type="protein sequence ID" value="CAG6655386.1"/>
    <property type="molecule type" value="Transcribed_RNA"/>
</dbReference>
<accession>A0A8D8RQG3</accession>
<dbReference type="EMBL" id="HBUF01181302">
    <property type="protein sequence ID" value="CAG6655417.1"/>
    <property type="molecule type" value="Transcribed_RNA"/>
</dbReference>
<sequence length="115" mass="13904">MHSHSKQKMYLFDLFPHQRPNFASHPYYGLQQLARFECSTKKKPQLPLQLSFYQFPKKSFFSTEVFSLCTHSSRVSLLQRFFCLFVKVTNFFFFFFKRRCEPTFGRKRECCTAKI</sequence>
<feature type="transmembrane region" description="Helical" evidence="1">
    <location>
        <begin position="77"/>
        <end position="96"/>
    </location>
</feature>
<dbReference type="AlphaFoldDB" id="A0A8D8RQG3"/>
<keyword evidence="1" id="KW-0472">Membrane</keyword>
<dbReference type="EMBL" id="HBUF01181296">
    <property type="protein sequence ID" value="CAG6655398.1"/>
    <property type="molecule type" value="Transcribed_RNA"/>
</dbReference>
<name>A0A8D8RQG3_9HEMI</name>
<evidence type="ECO:0000313" key="2">
    <source>
        <dbReference type="EMBL" id="CAG6655405.1"/>
    </source>
</evidence>
<protein>
    <recommendedName>
        <fullName evidence="3">Transmembrane protein</fullName>
    </recommendedName>
</protein>
<dbReference type="EMBL" id="HBUF01181298">
    <property type="protein sequence ID" value="CAG6655405.1"/>
    <property type="molecule type" value="Transcribed_RNA"/>
</dbReference>